<keyword evidence="3" id="KW-1185">Reference proteome</keyword>
<dbReference type="PANTHER" id="PTHR19869">
    <property type="entry name" value="SPERMATID WD-REPEAT PROTEIN"/>
    <property type="match status" value="1"/>
</dbReference>
<organism evidence="2 3">
    <name type="scientific">Mugilogobius chulae</name>
    <name type="common">yellowstripe goby</name>
    <dbReference type="NCBI Taxonomy" id="88201"/>
    <lineage>
        <taxon>Eukaryota</taxon>
        <taxon>Metazoa</taxon>
        <taxon>Chordata</taxon>
        <taxon>Craniata</taxon>
        <taxon>Vertebrata</taxon>
        <taxon>Euteleostomi</taxon>
        <taxon>Actinopterygii</taxon>
        <taxon>Neopterygii</taxon>
        <taxon>Teleostei</taxon>
        <taxon>Neoteleostei</taxon>
        <taxon>Acanthomorphata</taxon>
        <taxon>Gobiaria</taxon>
        <taxon>Gobiiformes</taxon>
        <taxon>Gobioidei</taxon>
        <taxon>Gobiidae</taxon>
        <taxon>Gobionellinae</taxon>
        <taxon>Mugilogobius</taxon>
    </lineage>
</organism>
<evidence type="ECO:0000313" key="2">
    <source>
        <dbReference type="EMBL" id="KAK7933816.1"/>
    </source>
</evidence>
<dbReference type="SUPFAM" id="SSF50978">
    <property type="entry name" value="WD40 repeat-like"/>
    <property type="match status" value="1"/>
</dbReference>
<evidence type="ECO:0000256" key="1">
    <source>
        <dbReference type="PROSITE-ProRule" id="PRU00221"/>
    </source>
</evidence>
<reference evidence="3" key="1">
    <citation type="submission" date="2024-04" db="EMBL/GenBank/DDBJ databases">
        <title>Salinicola lusitanus LLJ914,a marine bacterium isolated from the Okinawa Trough.</title>
        <authorList>
            <person name="Li J."/>
        </authorList>
    </citation>
    <scope>NUCLEOTIDE SEQUENCE [LARGE SCALE GENOMIC DNA]</scope>
</reference>
<feature type="repeat" description="WD" evidence="1">
    <location>
        <begin position="61"/>
        <end position="106"/>
    </location>
</feature>
<dbReference type="SMART" id="SM00320">
    <property type="entry name" value="WD40"/>
    <property type="match status" value="1"/>
</dbReference>
<dbReference type="PANTHER" id="PTHR19869:SF1">
    <property type="entry name" value="WD REPEAT-CONTAINING PROTEIN 31"/>
    <property type="match status" value="1"/>
</dbReference>
<evidence type="ECO:0000313" key="3">
    <source>
        <dbReference type="Proteomes" id="UP001460270"/>
    </source>
</evidence>
<gene>
    <name evidence="2" type="ORF">WMY93_004712</name>
</gene>
<keyword evidence="1" id="KW-0853">WD repeat</keyword>
<dbReference type="InterPro" id="IPR001680">
    <property type="entry name" value="WD40_rpt"/>
</dbReference>
<protein>
    <submittedName>
        <fullName evidence="2">Uncharacterized protein</fullName>
    </submittedName>
</protein>
<dbReference type="Gene3D" id="2.130.10.10">
    <property type="entry name" value="YVTN repeat-like/Quinoprotein amine dehydrogenase"/>
    <property type="match status" value="1"/>
</dbReference>
<proteinExistence type="predicted"/>
<dbReference type="PROSITE" id="PS50082">
    <property type="entry name" value="WD_REPEATS_2"/>
    <property type="match status" value="1"/>
</dbReference>
<dbReference type="InterPro" id="IPR036322">
    <property type="entry name" value="WD40_repeat_dom_sf"/>
</dbReference>
<dbReference type="Proteomes" id="UP001460270">
    <property type="component" value="Unassembled WGS sequence"/>
</dbReference>
<dbReference type="InterPro" id="IPR015943">
    <property type="entry name" value="WD40/YVTN_repeat-like_dom_sf"/>
</dbReference>
<dbReference type="EMBL" id="JBBPFD010000003">
    <property type="protein sequence ID" value="KAK7933816.1"/>
    <property type="molecule type" value="Genomic_DNA"/>
</dbReference>
<name>A0AAW0PZ64_9GOBI</name>
<dbReference type="AlphaFoldDB" id="A0AAW0PZ64"/>
<sequence length="163" mass="17061">MERGEEREREGERETKHLQTMYYVCNSSAVSFTAVVKPKHERGSSEEAVGPASAGCKVVEYRGHLQTTACCVFLPSASEGSSLVATSSHDSSIKIWDQNTAACLGTLSLGGAGPLVSLAPSDPVNLICASFNSGLHHLQLGLGSPQSSGASAGPVDIRLVARF</sequence>
<comment type="caution">
    <text evidence="2">The sequence shown here is derived from an EMBL/GenBank/DDBJ whole genome shotgun (WGS) entry which is preliminary data.</text>
</comment>
<accession>A0AAW0PZ64</accession>
<dbReference type="InterPro" id="IPR040066">
    <property type="entry name" value="WDR31"/>
</dbReference>